<comment type="caution">
    <text evidence="2">The sequence shown here is derived from an EMBL/GenBank/DDBJ whole genome shotgun (WGS) entry which is preliminary data.</text>
</comment>
<reference evidence="2 3" key="1">
    <citation type="submission" date="2019-05" db="EMBL/GenBank/DDBJ databases">
        <title>Another draft genome of Portunus trituberculatus and its Hox gene families provides insights of decapod evolution.</title>
        <authorList>
            <person name="Jeong J.-H."/>
            <person name="Song I."/>
            <person name="Kim S."/>
            <person name="Choi T."/>
            <person name="Kim D."/>
            <person name="Ryu S."/>
            <person name="Kim W."/>
        </authorList>
    </citation>
    <scope>NUCLEOTIDE SEQUENCE [LARGE SCALE GENOMIC DNA]</scope>
    <source>
        <tissue evidence="2">Muscle</tissue>
    </source>
</reference>
<dbReference type="Proteomes" id="UP000324222">
    <property type="component" value="Unassembled WGS sequence"/>
</dbReference>
<dbReference type="EMBL" id="VSRR010091594">
    <property type="protein sequence ID" value="MPC92532.1"/>
    <property type="molecule type" value="Genomic_DNA"/>
</dbReference>
<sequence>MAFSHTPPLVPISCVATSGHTKDLEAAYAYLFDAQYPESMRPRPTMHQPLDRGSTRATQVRAE</sequence>
<evidence type="ECO:0000313" key="2">
    <source>
        <dbReference type="EMBL" id="MPC92532.1"/>
    </source>
</evidence>
<protein>
    <submittedName>
        <fullName evidence="2">Uncharacterized protein</fullName>
    </submittedName>
</protein>
<keyword evidence="3" id="KW-1185">Reference proteome</keyword>
<organism evidence="2 3">
    <name type="scientific">Portunus trituberculatus</name>
    <name type="common">Swimming crab</name>
    <name type="synonym">Neptunus trituberculatus</name>
    <dbReference type="NCBI Taxonomy" id="210409"/>
    <lineage>
        <taxon>Eukaryota</taxon>
        <taxon>Metazoa</taxon>
        <taxon>Ecdysozoa</taxon>
        <taxon>Arthropoda</taxon>
        <taxon>Crustacea</taxon>
        <taxon>Multicrustacea</taxon>
        <taxon>Malacostraca</taxon>
        <taxon>Eumalacostraca</taxon>
        <taxon>Eucarida</taxon>
        <taxon>Decapoda</taxon>
        <taxon>Pleocyemata</taxon>
        <taxon>Brachyura</taxon>
        <taxon>Eubrachyura</taxon>
        <taxon>Portunoidea</taxon>
        <taxon>Portunidae</taxon>
        <taxon>Portuninae</taxon>
        <taxon>Portunus</taxon>
    </lineage>
</organism>
<name>A0A5B7J8N0_PORTR</name>
<proteinExistence type="predicted"/>
<evidence type="ECO:0000313" key="3">
    <source>
        <dbReference type="Proteomes" id="UP000324222"/>
    </source>
</evidence>
<accession>A0A5B7J8N0</accession>
<gene>
    <name evidence="2" type="ORF">E2C01_087624</name>
</gene>
<feature type="region of interest" description="Disordered" evidence="1">
    <location>
        <begin position="40"/>
        <end position="63"/>
    </location>
</feature>
<evidence type="ECO:0000256" key="1">
    <source>
        <dbReference type="SAM" id="MobiDB-lite"/>
    </source>
</evidence>
<dbReference type="AlphaFoldDB" id="A0A5B7J8N0"/>